<dbReference type="EMBL" id="JAAHFQ010000392">
    <property type="protein sequence ID" value="NER29578.1"/>
    <property type="molecule type" value="Genomic_DNA"/>
</dbReference>
<name>A0A6B3NK28_9CYAN</name>
<organism evidence="2">
    <name type="scientific">Symploca sp. SIO1C4</name>
    <dbReference type="NCBI Taxonomy" id="2607765"/>
    <lineage>
        <taxon>Bacteria</taxon>
        <taxon>Bacillati</taxon>
        <taxon>Cyanobacteriota</taxon>
        <taxon>Cyanophyceae</taxon>
        <taxon>Coleofasciculales</taxon>
        <taxon>Coleofasciculaceae</taxon>
        <taxon>Symploca</taxon>
    </lineage>
</organism>
<reference evidence="2" key="1">
    <citation type="submission" date="2019-11" db="EMBL/GenBank/DDBJ databases">
        <title>Genomic insights into an expanded diversity of filamentous marine cyanobacteria reveals the extraordinary biosynthetic potential of Moorea and Okeania.</title>
        <authorList>
            <person name="Ferreira Leao T."/>
            <person name="Wang M."/>
            <person name="Moss N."/>
            <person name="Da Silva R."/>
            <person name="Sanders J."/>
            <person name="Nurk S."/>
            <person name="Gurevich A."/>
            <person name="Humphrey G."/>
            <person name="Reher R."/>
            <person name="Zhu Q."/>
            <person name="Belda-Ferre P."/>
            <person name="Glukhov E."/>
            <person name="Rex R."/>
            <person name="Dorrestein P.C."/>
            <person name="Knight R."/>
            <person name="Pevzner P."/>
            <person name="Gerwick W.H."/>
            <person name="Gerwick L."/>
        </authorList>
    </citation>
    <scope>NUCLEOTIDE SEQUENCE</scope>
    <source>
        <strain evidence="2">SIO1C4</strain>
    </source>
</reference>
<dbReference type="NCBIfam" id="NF041216">
    <property type="entry name" value="CU044_2847_fam"/>
    <property type="match status" value="1"/>
</dbReference>
<dbReference type="AlphaFoldDB" id="A0A6B3NK28"/>
<gene>
    <name evidence="2" type="ORF">F6J89_18635</name>
</gene>
<comment type="caution">
    <text evidence="2">The sequence shown here is derived from an EMBL/GenBank/DDBJ whole genome shotgun (WGS) entry which is preliminary data.</text>
</comment>
<accession>A0A6B3NK28</accession>
<proteinExistence type="predicted"/>
<dbReference type="InterPro" id="IPR045794">
    <property type="entry name" value="Trypco1"/>
</dbReference>
<protein>
    <recommendedName>
        <fullName evidence="1">Trypsin-co-occurring domain-containing protein</fullName>
    </recommendedName>
</protein>
<evidence type="ECO:0000259" key="1">
    <source>
        <dbReference type="Pfam" id="PF19493"/>
    </source>
</evidence>
<feature type="domain" description="Trypsin-co-occurring" evidence="1">
    <location>
        <begin position="53"/>
        <end position="147"/>
    </location>
</feature>
<dbReference type="Pfam" id="PF19493">
    <property type="entry name" value="Trypco1"/>
    <property type="match status" value="1"/>
</dbReference>
<evidence type="ECO:0000313" key="2">
    <source>
        <dbReference type="EMBL" id="NER29578.1"/>
    </source>
</evidence>
<sequence length="153" mass="17182">MQNYIRHSNLEKIPIAHHSLGLTMSDPQTQRFFMADDDGEPLEIVLYSQNPVELDPPETPVKANDSEDDEWESKGAADVAIASMQQVHKYIRFYTKYAIGAFKEFSAAEIEEMSVKFHLKIAGKTGLPMLTEGSGGADFEVSVKCKFPNKNKR</sequence>